<keyword evidence="3" id="KW-1185">Reference proteome</keyword>
<dbReference type="RefSeq" id="WP_048877591.1">
    <property type="nucleotide sequence ID" value="NZ_BANC01000017.1"/>
</dbReference>
<dbReference type="Proteomes" id="UP000032668">
    <property type="component" value="Unassembled WGS sequence"/>
</dbReference>
<dbReference type="InterPro" id="IPR002347">
    <property type="entry name" value="SDR_fam"/>
</dbReference>
<dbReference type="CDD" id="cd05233">
    <property type="entry name" value="SDR_c"/>
    <property type="match status" value="1"/>
</dbReference>
<evidence type="ECO:0000313" key="3">
    <source>
        <dbReference type="Proteomes" id="UP000032668"/>
    </source>
</evidence>
<reference evidence="2 3" key="1">
    <citation type="submission" date="2012-11" db="EMBL/GenBank/DDBJ databases">
        <title>Whole genome sequence of Acidocella aminolytica 101 = DSM 11237.</title>
        <authorList>
            <person name="Azuma Y."/>
            <person name="Higashiura N."/>
            <person name="Hirakawa H."/>
            <person name="Matsushita K."/>
        </authorList>
    </citation>
    <scope>NUCLEOTIDE SEQUENCE [LARGE SCALE GENOMIC DNA]</scope>
    <source>
        <strain evidence="3">101 / DSM 11237</strain>
    </source>
</reference>
<organism evidence="2 3">
    <name type="scientific">Acidocella aminolytica 101 = DSM 11237</name>
    <dbReference type="NCBI Taxonomy" id="1120923"/>
    <lineage>
        <taxon>Bacteria</taxon>
        <taxon>Pseudomonadati</taxon>
        <taxon>Pseudomonadota</taxon>
        <taxon>Alphaproteobacteria</taxon>
        <taxon>Acetobacterales</taxon>
        <taxon>Acidocellaceae</taxon>
        <taxon>Acidocella</taxon>
    </lineage>
</organism>
<comment type="similarity">
    <text evidence="1">Belongs to the short-chain dehydrogenases/reductases (SDR) family.</text>
</comment>
<dbReference type="Pfam" id="PF13561">
    <property type="entry name" value="adh_short_C2"/>
    <property type="match status" value="1"/>
</dbReference>
<evidence type="ECO:0000313" key="2">
    <source>
        <dbReference type="EMBL" id="GAN79125.1"/>
    </source>
</evidence>
<dbReference type="PANTHER" id="PTHR42760:SF106">
    <property type="entry name" value="PROTEIN FIXR"/>
    <property type="match status" value="1"/>
</dbReference>
<dbReference type="EMBL" id="BANC01000017">
    <property type="protein sequence ID" value="GAN79125.1"/>
    <property type="molecule type" value="Genomic_DNA"/>
</dbReference>
<dbReference type="PROSITE" id="PS00061">
    <property type="entry name" value="ADH_SHORT"/>
    <property type="match status" value="1"/>
</dbReference>
<protein>
    <submittedName>
        <fullName evidence="2">Oxidoreductase/short-chain dehydrogenase/reductase SDR</fullName>
    </submittedName>
</protein>
<evidence type="ECO:0000256" key="1">
    <source>
        <dbReference type="ARBA" id="ARBA00006484"/>
    </source>
</evidence>
<dbReference type="InterPro" id="IPR036291">
    <property type="entry name" value="NAD(P)-bd_dom_sf"/>
</dbReference>
<accession>A0A0D6PBK8</accession>
<gene>
    <name evidence="2" type="ORF">Aam_017_030</name>
</gene>
<dbReference type="PRINTS" id="PR00080">
    <property type="entry name" value="SDRFAMILY"/>
</dbReference>
<dbReference type="SUPFAM" id="SSF51735">
    <property type="entry name" value="NAD(P)-binding Rossmann-fold domains"/>
    <property type="match status" value="1"/>
</dbReference>
<dbReference type="OrthoDB" id="9804774at2"/>
<dbReference type="InterPro" id="IPR020904">
    <property type="entry name" value="Sc_DH/Rdtase_CS"/>
</dbReference>
<comment type="caution">
    <text evidence="2">The sequence shown here is derived from an EMBL/GenBank/DDBJ whole genome shotgun (WGS) entry which is preliminary data.</text>
</comment>
<dbReference type="PRINTS" id="PR00081">
    <property type="entry name" value="GDHRDH"/>
</dbReference>
<dbReference type="AlphaFoldDB" id="A0A0D6PBK8"/>
<proteinExistence type="inferred from homology"/>
<dbReference type="GO" id="GO:0016616">
    <property type="term" value="F:oxidoreductase activity, acting on the CH-OH group of donors, NAD or NADP as acceptor"/>
    <property type="evidence" value="ECO:0007669"/>
    <property type="project" value="TreeGrafter"/>
</dbReference>
<name>A0A0D6PBK8_9PROT</name>
<dbReference type="FunFam" id="3.40.50.720:FF:000084">
    <property type="entry name" value="Short-chain dehydrogenase reductase"/>
    <property type="match status" value="1"/>
</dbReference>
<sequence length="246" mass="25871">MADAQPVLLLTGASRGIGHATVKLFQERGWRLLTVSRQPFSPLCQWPSAKESHIQADLEDLESIPALAAEVRTRLLDGKLHALVNNAGISPKGPQGERLGVMATDAALWTKVLNVNLVSTALLARAVLPELERARGSIVNVTSIAGSRVHPFAGVAYAASKAALAALTREMAHEFGGLGVRANAIAPGEISTSILSEGTDELVAAEVPMKRLGTPAEVAETIYFLCTSASSYVNGAEIHINGGQHV</sequence>
<dbReference type="PANTHER" id="PTHR42760">
    <property type="entry name" value="SHORT-CHAIN DEHYDROGENASES/REDUCTASES FAMILY MEMBER"/>
    <property type="match status" value="1"/>
</dbReference>
<dbReference type="STRING" id="1120923.SAMN02746095_00959"/>
<dbReference type="Gene3D" id="3.40.50.720">
    <property type="entry name" value="NAD(P)-binding Rossmann-like Domain"/>
    <property type="match status" value="1"/>
</dbReference>